<dbReference type="PROSITE" id="PS00086">
    <property type="entry name" value="CYTOCHROME_P450"/>
    <property type="match status" value="1"/>
</dbReference>
<keyword evidence="2" id="KW-0560">Oxidoreductase</keyword>
<dbReference type="PANTHER" id="PTHR46696:SF1">
    <property type="entry name" value="CYTOCHROME P450 YJIB-RELATED"/>
    <property type="match status" value="1"/>
</dbReference>
<evidence type="ECO:0000256" key="1">
    <source>
        <dbReference type="ARBA" id="ARBA00010617"/>
    </source>
</evidence>
<dbReference type="InterPro" id="IPR001128">
    <property type="entry name" value="Cyt_P450"/>
</dbReference>
<organism evidence="3 4">
    <name type="scientific">Microscilla marina ATCC 23134</name>
    <dbReference type="NCBI Taxonomy" id="313606"/>
    <lineage>
        <taxon>Bacteria</taxon>
        <taxon>Pseudomonadati</taxon>
        <taxon>Bacteroidota</taxon>
        <taxon>Cytophagia</taxon>
        <taxon>Cytophagales</taxon>
        <taxon>Microscillaceae</taxon>
        <taxon>Microscilla</taxon>
    </lineage>
</organism>
<keyword evidence="2" id="KW-0408">Iron</keyword>
<proteinExistence type="inferred from homology"/>
<dbReference type="RefSeq" id="WP_002692775.1">
    <property type="nucleotide sequence ID" value="NZ_AAWS01000001.1"/>
</dbReference>
<dbReference type="InterPro" id="IPR036396">
    <property type="entry name" value="Cyt_P450_sf"/>
</dbReference>
<keyword evidence="2" id="KW-0479">Metal-binding</keyword>
<protein>
    <submittedName>
        <fullName evidence="3">Cytochrome P450 like protein, putative</fullName>
    </submittedName>
</protein>
<dbReference type="Gene3D" id="1.10.630.10">
    <property type="entry name" value="Cytochrome P450"/>
    <property type="match status" value="1"/>
</dbReference>
<dbReference type="GO" id="GO:0020037">
    <property type="term" value="F:heme binding"/>
    <property type="evidence" value="ECO:0007669"/>
    <property type="project" value="InterPro"/>
</dbReference>
<dbReference type="SUPFAM" id="SSF48264">
    <property type="entry name" value="Cytochrome P450"/>
    <property type="match status" value="1"/>
</dbReference>
<comment type="caution">
    <text evidence="3">The sequence shown here is derived from an EMBL/GenBank/DDBJ whole genome shotgun (WGS) entry which is preliminary data.</text>
</comment>
<dbReference type="OrthoDB" id="9801155at2"/>
<keyword evidence="2" id="KW-0503">Monooxygenase</keyword>
<dbReference type="AlphaFoldDB" id="A1ZCD6"/>
<keyword evidence="2" id="KW-0349">Heme</keyword>
<dbReference type="PRINTS" id="PR00385">
    <property type="entry name" value="P450"/>
</dbReference>
<dbReference type="InterPro" id="IPR017972">
    <property type="entry name" value="Cyt_P450_CS"/>
</dbReference>
<accession>A1ZCD6</accession>
<dbReference type="Pfam" id="PF00067">
    <property type="entry name" value="p450"/>
    <property type="match status" value="1"/>
</dbReference>
<dbReference type="GO" id="GO:0016705">
    <property type="term" value="F:oxidoreductase activity, acting on paired donors, with incorporation or reduction of molecular oxygen"/>
    <property type="evidence" value="ECO:0007669"/>
    <property type="project" value="InterPro"/>
</dbReference>
<dbReference type="eggNOG" id="COG2124">
    <property type="taxonomic scope" value="Bacteria"/>
</dbReference>
<dbReference type="PRINTS" id="PR00359">
    <property type="entry name" value="BP450"/>
</dbReference>
<evidence type="ECO:0000313" key="4">
    <source>
        <dbReference type="Proteomes" id="UP000004095"/>
    </source>
</evidence>
<dbReference type="Proteomes" id="UP000004095">
    <property type="component" value="Unassembled WGS sequence"/>
</dbReference>
<dbReference type="InterPro" id="IPR002397">
    <property type="entry name" value="Cyt_P450_B"/>
</dbReference>
<name>A1ZCD6_MICM2</name>
<dbReference type="PANTHER" id="PTHR46696">
    <property type="entry name" value="P450, PUTATIVE (EUROFUNG)-RELATED"/>
    <property type="match status" value="1"/>
</dbReference>
<comment type="similarity">
    <text evidence="1 2">Belongs to the cytochrome P450 family.</text>
</comment>
<gene>
    <name evidence="3" type="ORF">M23134_01967</name>
</gene>
<sequence length="401" mass="47021">MESSTKIIWNPYSKGYFQDPYPHLKACRENNPIHQGVHKEWIFFKHRDVSHLLRHPQLDVSDLSQYLKEKEDYIFKNTEACPYLAQSTQWWPMYLNGKLHKKIRVVLGKVFNSLEWENVILKAVQKVNARYQRLGTFNLVDYCADYIFMITSEIFGIDKYGTADKIKEYSNLLARSQDLFVPKQLYQKINTSLLWGKQLFDHSPYREKIETALKEQQLDYTSDKVYSLMAISLMAAFETSKDNLSIALYEILNHSNLFDFALENNSQQLNAFIEELFRFTAPLQYTVRVTQDQFTYAGVDLPAQSKLYLCLASANRDPEVFDRPDEIIPDRQPNPHLSFGGGMHFCLGANVARLEVRHCLQPMMHLLKNYTFDDHEENRVQWAKQIFMRNAQSILLKNKTL</sequence>
<dbReference type="CDD" id="cd00302">
    <property type="entry name" value="cytochrome_P450"/>
    <property type="match status" value="1"/>
</dbReference>
<dbReference type="EMBL" id="AAWS01000001">
    <property type="protein sequence ID" value="EAY31938.1"/>
    <property type="molecule type" value="Genomic_DNA"/>
</dbReference>
<dbReference type="GO" id="GO:0004497">
    <property type="term" value="F:monooxygenase activity"/>
    <property type="evidence" value="ECO:0007669"/>
    <property type="project" value="UniProtKB-KW"/>
</dbReference>
<keyword evidence="4" id="KW-1185">Reference proteome</keyword>
<evidence type="ECO:0000313" key="3">
    <source>
        <dbReference type="EMBL" id="EAY31938.1"/>
    </source>
</evidence>
<reference evidence="3 4" key="1">
    <citation type="submission" date="2007-01" db="EMBL/GenBank/DDBJ databases">
        <authorList>
            <person name="Haygood M."/>
            <person name="Podell S."/>
            <person name="Anderson C."/>
            <person name="Hopkinson B."/>
            <person name="Roe K."/>
            <person name="Barbeau K."/>
            <person name="Gaasterland T."/>
            <person name="Ferriera S."/>
            <person name="Johnson J."/>
            <person name="Kravitz S."/>
            <person name="Beeson K."/>
            <person name="Sutton G."/>
            <person name="Rogers Y.-H."/>
            <person name="Friedman R."/>
            <person name="Frazier M."/>
            <person name="Venter J.C."/>
        </authorList>
    </citation>
    <scope>NUCLEOTIDE SEQUENCE [LARGE SCALE GENOMIC DNA]</scope>
    <source>
        <strain evidence="3 4">ATCC 23134</strain>
    </source>
</reference>
<dbReference type="GO" id="GO:0005506">
    <property type="term" value="F:iron ion binding"/>
    <property type="evidence" value="ECO:0007669"/>
    <property type="project" value="InterPro"/>
</dbReference>
<evidence type="ECO:0000256" key="2">
    <source>
        <dbReference type="RuleBase" id="RU000461"/>
    </source>
</evidence>